<sequence length="559" mass="61924">MTAAGLGLPGAADGVRAADDQHRDGDQRGYPHEVRLAAVQRIRALRAPRVRPVRYRRFMHERIVRARTTAGIVEGFTRDGVHRWRSIPYARPPVGPLRYRAPQPAQPWSGVRHCHGFTNCAPQQRRYTLLGIGRYQPMSEDCLTLNVVAPEKRGDEPLPVMVFIHGGGYILGSSATPIYDGAALARRGCVYVSVNYRLGALGCLDLSSLSTPDVTIDSNLYLRDLVLALRWVRDNIANFGGDPDNVTIFGESAGAHITATLLAVPEAAGLFHRAIAESPAAGMTRSREVAAEFATRFAHLLGARRQDAATAVMRASAAQLVDTQHRLLEQGMQQRLGAFPIGPVFGDDVVPTDPVEAMRSGQAHRVPLIVGTNADEGRLFTRFLGMLPTNEKMVEELLADLEPTARERITAAYPDYPKRSACIQLGGDFAFCTAAWQIADAHGQHAPTYLYRYDFAPRTLQWSGFGATHAMELLAVFDVYRTRLGALLTAAADRHHALRVSNEIQRRWRSFSRTGLPGDDWPMHSHPERAVLVFDRKTRVEFDPHQHRRLAWDGFSLAQ</sequence>
<dbReference type="EMBL" id="BRZI01000001">
    <property type="protein sequence ID" value="GLD28523.1"/>
    <property type="molecule type" value="Genomic_DNA"/>
</dbReference>
<comment type="similarity">
    <text evidence="2">Belongs to the 'GDXG' lipolytic enzyme family.</text>
</comment>
<evidence type="ECO:0000256" key="2">
    <source>
        <dbReference type="ARBA" id="ARBA00010515"/>
    </source>
</evidence>
<dbReference type="EC" id="3.1.1.-" evidence="4"/>
<evidence type="ECO:0000313" key="7">
    <source>
        <dbReference type="EMBL" id="GLB83242.1"/>
    </source>
</evidence>
<dbReference type="PROSITE" id="PS00122">
    <property type="entry name" value="CARBOXYLESTERASE_B_1"/>
    <property type="match status" value="1"/>
</dbReference>
<keyword evidence="9" id="KW-1185">Reference proteome</keyword>
<accession>A0A9P3Q461</accession>
<evidence type="ECO:0000259" key="6">
    <source>
        <dbReference type="Pfam" id="PF00135"/>
    </source>
</evidence>
<evidence type="ECO:0000313" key="8">
    <source>
        <dbReference type="EMBL" id="GLD28523.1"/>
    </source>
</evidence>
<dbReference type="PANTHER" id="PTHR11559">
    <property type="entry name" value="CARBOXYLESTERASE"/>
    <property type="match status" value="1"/>
</dbReference>
<dbReference type="AlphaFoldDB" id="A0A9P3Q461"/>
<gene>
    <name evidence="8" type="primary">lipT_1</name>
    <name evidence="8" type="ORF">Mkiyose1413_04060</name>
    <name evidence="7" type="ORF">SRL2020028_24980</name>
</gene>
<dbReference type="InterPro" id="IPR029058">
    <property type="entry name" value="AB_hydrolase_fold"/>
</dbReference>
<comment type="similarity">
    <text evidence="1 4">Belongs to the type-B carboxylesterase/lipase family.</text>
</comment>
<organism evidence="8 9">
    <name type="scientific">Mycobacterium kiyosense</name>
    <dbReference type="NCBI Taxonomy" id="2871094"/>
    <lineage>
        <taxon>Bacteria</taxon>
        <taxon>Bacillati</taxon>
        <taxon>Actinomycetota</taxon>
        <taxon>Actinomycetes</taxon>
        <taxon>Mycobacteriales</taxon>
        <taxon>Mycobacteriaceae</taxon>
        <taxon>Mycobacterium</taxon>
    </lineage>
</organism>
<feature type="domain" description="Carboxylesterase type B" evidence="6">
    <location>
        <begin position="65"/>
        <end position="543"/>
    </location>
</feature>
<evidence type="ECO:0000256" key="5">
    <source>
        <dbReference type="SAM" id="MobiDB-lite"/>
    </source>
</evidence>
<comment type="caution">
    <text evidence="8">The sequence shown here is derived from an EMBL/GenBank/DDBJ whole genome shotgun (WGS) entry which is preliminary data.</text>
</comment>
<dbReference type="GO" id="GO:0016787">
    <property type="term" value="F:hydrolase activity"/>
    <property type="evidence" value="ECO:0007669"/>
    <property type="project" value="UniProtKB-KW"/>
</dbReference>
<dbReference type="InterPro" id="IPR002168">
    <property type="entry name" value="Lipase_GDXG_HIS_AS"/>
</dbReference>
<reference evidence="8" key="1">
    <citation type="submission" date="2022-08" db="EMBL/GenBank/DDBJ databases">
        <title>Mycobacterium kiyosense sp. nov., scotochromogenic slow-glowing species isolated from respiratory specimens.</title>
        <authorList>
            <person name="Fukano H."/>
            <person name="Kazumi Y."/>
            <person name="Sakagami N."/>
            <person name="Ato M."/>
            <person name="Mitarai S."/>
            <person name="Hoshino Y."/>
        </authorList>
    </citation>
    <scope>NUCLEOTIDE SEQUENCE</scope>
    <source>
        <strain evidence="8">1413</strain>
        <strain evidence="7">SRL2020-028</strain>
    </source>
</reference>
<feature type="compositionally biased region" description="Low complexity" evidence="5">
    <location>
        <begin position="1"/>
        <end position="14"/>
    </location>
</feature>
<protein>
    <recommendedName>
        <fullName evidence="4">Carboxylic ester hydrolase</fullName>
        <ecNumber evidence="4">3.1.1.-</ecNumber>
    </recommendedName>
</protein>
<dbReference type="PROSITE" id="PS00941">
    <property type="entry name" value="CARBOXYLESTERASE_B_2"/>
    <property type="match status" value="1"/>
</dbReference>
<name>A0A9P3Q461_9MYCO</name>
<dbReference type="InterPro" id="IPR050309">
    <property type="entry name" value="Type-B_Carboxylest/Lipase"/>
</dbReference>
<evidence type="ECO:0000256" key="3">
    <source>
        <dbReference type="ARBA" id="ARBA00022801"/>
    </source>
</evidence>
<evidence type="ECO:0000313" key="9">
    <source>
        <dbReference type="Proteomes" id="UP001064782"/>
    </source>
</evidence>
<keyword evidence="3 4" id="KW-0378">Hydrolase</keyword>
<dbReference type="InterPro" id="IPR019819">
    <property type="entry name" value="Carboxylesterase_B_CS"/>
</dbReference>
<evidence type="ECO:0000256" key="4">
    <source>
        <dbReference type="RuleBase" id="RU361235"/>
    </source>
</evidence>
<feature type="region of interest" description="Disordered" evidence="5">
    <location>
        <begin position="1"/>
        <end position="30"/>
    </location>
</feature>
<dbReference type="SUPFAM" id="SSF53474">
    <property type="entry name" value="alpha/beta-Hydrolases"/>
    <property type="match status" value="1"/>
</dbReference>
<dbReference type="InterPro" id="IPR002018">
    <property type="entry name" value="CarbesteraseB"/>
</dbReference>
<feature type="compositionally biased region" description="Basic and acidic residues" evidence="5">
    <location>
        <begin position="16"/>
        <end position="30"/>
    </location>
</feature>
<evidence type="ECO:0000256" key="1">
    <source>
        <dbReference type="ARBA" id="ARBA00005964"/>
    </source>
</evidence>
<dbReference type="Pfam" id="PF00135">
    <property type="entry name" value="COesterase"/>
    <property type="match status" value="1"/>
</dbReference>
<dbReference type="PROSITE" id="PS01173">
    <property type="entry name" value="LIPASE_GDXG_HIS"/>
    <property type="match status" value="1"/>
</dbReference>
<dbReference type="Proteomes" id="UP001064782">
    <property type="component" value="Unassembled WGS sequence"/>
</dbReference>
<proteinExistence type="inferred from homology"/>
<dbReference type="EMBL" id="BRXE01000023">
    <property type="protein sequence ID" value="GLB83242.1"/>
    <property type="molecule type" value="Genomic_DNA"/>
</dbReference>
<dbReference type="InterPro" id="IPR019826">
    <property type="entry name" value="Carboxylesterase_B_AS"/>
</dbReference>
<dbReference type="Proteomes" id="UP001165663">
    <property type="component" value="Unassembled WGS sequence"/>
</dbReference>
<dbReference type="Gene3D" id="3.40.50.1820">
    <property type="entry name" value="alpha/beta hydrolase"/>
    <property type="match status" value="1"/>
</dbReference>